<keyword evidence="6" id="KW-0297">G-protein coupled receptor</keyword>
<evidence type="ECO:0000313" key="14">
    <source>
        <dbReference type="Proteomes" id="UP000440578"/>
    </source>
</evidence>
<dbReference type="PANTHER" id="PTHR24249">
    <property type="entry name" value="HISTAMINE RECEPTOR-RELATED G-PROTEIN COUPLED RECEPTOR"/>
    <property type="match status" value="1"/>
</dbReference>
<keyword evidence="14" id="KW-1185">Reference proteome</keyword>
<evidence type="ECO:0000256" key="3">
    <source>
        <dbReference type="ARBA" id="ARBA00022475"/>
    </source>
</evidence>
<organism evidence="13 14">
    <name type="scientific">Amphibalanus amphitrite</name>
    <name type="common">Striped barnacle</name>
    <name type="synonym">Balanus amphitrite</name>
    <dbReference type="NCBI Taxonomy" id="1232801"/>
    <lineage>
        <taxon>Eukaryota</taxon>
        <taxon>Metazoa</taxon>
        <taxon>Ecdysozoa</taxon>
        <taxon>Arthropoda</taxon>
        <taxon>Crustacea</taxon>
        <taxon>Multicrustacea</taxon>
        <taxon>Cirripedia</taxon>
        <taxon>Thoracica</taxon>
        <taxon>Thoracicalcarea</taxon>
        <taxon>Balanomorpha</taxon>
        <taxon>Balanoidea</taxon>
        <taxon>Balanidae</taxon>
        <taxon>Amphibalaninae</taxon>
        <taxon>Amphibalanus</taxon>
    </lineage>
</organism>
<dbReference type="GO" id="GO:0005886">
    <property type="term" value="C:plasma membrane"/>
    <property type="evidence" value="ECO:0007669"/>
    <property type="project" value="UniProtKB-SubCell"/>
</dbReference>
<keyword evidence="5 11" id="KW-1133">Transmembrane helix</keyword>
<feature type="transmembrane region" description="Helical" evidence="11">
    <location>
        <begin position="252"/>
        <end position="272"/>
    </location>
</feature>
<sequence length="537" mass="58341">MDSSSNAAAILAIDFSKAFDLYRSGSTILILHLALVDVGLSATTLLATVPSYVQENWVPGGAQCALVGGVTLLLHAVSLWTICGLNYDKFSAICVPLSYSEAVTKWKVSAALAACWALSAGCVLTPLAAGLSYQQRAGLCLPHFRRLPDAAFGIIYICGMLLLPAALIVFFNVRILLVARTQRSRIVSAIVSAVTMNARLAVPQQRLECAQRSRSPLGTTVNVLLPLLLMYVPFASLVTWQSVAGALVDERLALGAHLLLCLSPLNGLIYGCRSKNLRRVFKNFVRKQLYKSEMQLEIQARAPRACLQRPSIATQLTMQLPKHLQRRLSDAFVRTPNQRRRRRRRRRHTRLRRQASELTWAQVSQQLEGRPEPLRAHSTDALPADSDSSAGSPVSQPSPARLAVGAAAIAARAFRFPAAIGGAVQRAPLPIPHDPAAVAAARGQLQPRRHGRACSRSPSPSPPESPWPLGGQPRRSEGSGGSDSSGLWLRPLQHCRPAEQAAPARRSVRLWSHPGASRGERWRAAVPRARSVEPQTV</sequence>
<dbReference type="SUPFAM" id="SSF81321">
    <property type="entry name" value="Family A G protein-coupled receptor-like"/>
    <property type="match status" value="1"/>
</dbReference>
<evidence type="ECO:0000256" key="7">
    <source>
        <dbReference type="ARBA" id="ARBA00023136"/>
    </source>
</evidence>
<keyword evidence="3" id="KW-1003">Cell membrane</keyword>
<feature type="transmembrane region" description="Helical" evidence="11">
    <location>
        <begin position="153"/>
        <end position="177"/>
    </location>
</feature>
<evidence type="ECO:0000256" key="11">
    <source>
        <dbReference type="SAM" id="Phobius"/>
    </source>
</evidence>
<evidence type="ECO:0000256" key="6">
    <source>
        <dbReference type="ARBA" id="ARBA00023040"/>
    </source>
</evidence>
<gene>
    <name evidence="13" type="primary">TAAR3P</name>
    <name evidence="13" type="ORF">FJT64_009920</name>
</gene>
<feature type="compositionally biased region" description="Basic and acidic residues" evidence="10">
    <location>
        <begin position="369"/>
        <end position="378"/>
    </location>
</feature>
<evidence type="ECO:0000256" key="9">
    <source>
        <dbReference type="ARBA" id="ARBA00023224"/>
    </source>
</evidence>
<comment type="similarity">
    <text evidence="2">Belongs to the G-protein coupled receptor 1 family.</text>
</comment>
<evidence type="ECO:0000256" key="10">
    <source>
        <dbReference type="SAM" id="MobiDB-lite"/>
    </source>
</evidence>
<dbReference type="PANTHER" id="PTHR24249:SF406">
    <property type="entry name" value="G-PROTEIN COUPLED RECEPTORS FAMILY 1 PROFILE DOMAIN-CONTAINING PROTEIN"/>
    <property type="match status" value="1"/>
</dbReference>
<dbReference type="Gene3D" id="1.20.1070.10">
    <property type="entry name" value="Rhodopsin 7-helix transmembrane proteins"/>
    <property type="match status" value="1"/>
</dbReference>
<dbReference type="PROSITE" id="PS50262">
    <property type="entry name" value="G_PROTEIN_RECEP_F1_2"/>
    <property type="match status" value="1"/>
</dbReference>
<evidence type="ECO:0000256" key="2">
    <source>
        <dbReference type="ARBA" id="ARBA00010663"/>
    </source>
</evidence>
<dbReference type="CDD" id="cd00637">
    <property type="entry name" value="7tm_classA_rhodopsin-like"/>
    <property type="match status" value="1"/>
</dbReference>
<proteinExistence type="inferred from homology"/>
<protein>
    <submittedName>
        <fullName evidence="13">Putative trace amine-associated receptor 3</fullName>
    </submittedName>
</protein>
<dbReference type="InterPro" id="IPR017452">
    <property type="entry name" value="GPCR_Rhodpsn_7TM"/>
</dbReference>
<evidence type="ECO:0000256" key="4">
    <source>
        <dbReference type="ARBA" id="ARBA00022692"/>
    </source>
</evidence>
<feature type="compositionally biased region" description="Basic residues" evidence="10">
    <location>
        <begin position="337"/>
        <end position="353"/>
    </location>
</feature>
<keyword evidence="9" id="KW-0807">Transducer</keyword>
<feature type="transmembrane region" description="Helical" evidence="11">
    <location>
        <begin position="108"/>
        <end position="133"/>
    </location>
</feature>
<feature type="compositionally biased region" description="Polar residues" evidence="10">
    <location>
        <begin position="356"/>
        <end position="367"/>
    </location>
</feature>
<dbReference type="AlphaFoldDB" id="A0A6A4VFP7"/>
<feature type="compositionally biased region" description="Polar residues" evidence="10">
    <location>
        <begin position="386"/>
        <end position="398"/>
    </location>
</feature>
<evidence type="ECO:0000259" key="12">
    <source>
        <dbReference type="PROSITE" id="PS50262"/>
    </source>
</evidence>
<dbReference type="Pfam" id="PF00001">
    <property type="entry name" value="7tm_1"/>
    <property type="match status" value="1"/>
</dbReference>
<reference evidence="13 14" key="1">
    <citation type="submission" date="2019-07" db="EMBL/GenBank/DDBJ databases">
        <title>Draft genome assembly of a fouling barnacle, Amphibalanus amphitrite (Darwin, 1854): The first reference genome for Thecostraca.</title>
        <authorList>
            <person name="Kim W."/>
        </authorList>
    </citation>
    <scope>NUCLEOTIDE SEQUENCE [LARGE SCALE GENOMIC DNA]</scope>
    <source>
        <strain evidence="13">SNU_AA5</strain>
        <tissue evidence="13">Soma without cirri and trophi</tissue>
    </source>
</reference>
<evidence type="ECO:0000256" key="5">
    <source>
        <dbReference type="ARBA" id="ARBA00022989"/>
    </source>
</evidence>
<comment type="subcellular location">
    <subcellularLocation>
        <location evidence="1">Cell membrane</location>
        <topology evidence="1">Multi-pass membrane protein</topology>
    </subcellularLocation>
</comment>
<dbReference type="GO" id="GO:0004930">
    <property type="term" value="F:G protein-coupled receptor activity"/>
    <property type="evidence" value="ECO:0007669"/>
    <property type="project" value="UniProtKB-KW"/>
</dbReference>
<evidence type="ECO:0000256" key="1">
    <source>
        <dbReference type="ARBA" id="ARBA00004651"/>
    </source>
</evidence>
<feature type="transmembrane region" description="Helical" evidence="11">
    <location>
        <begin position="29"/>
        <end position="53"/>
    </location>
</feature>
<dbReference type="Proteomes" id="UP000440578">
    <property type="component" value="Unassembled WGS sequence"/>
</dbReference>
<keyword evidence="7 11" id="KW-0472">Membrane</keyword>
<feature type="region of interest" description="Disordered" evidence="10">
    <location>
        <begin position="438"/>
        <end position="537"/>
    </location>
</feature>
<keyword evidence="8 13" id="KW-0675">Receptor</keyword>
<dbReference type="InterPro" id="IPR050569">
    <property type="entry name" value="TAAR"/>
</dbReference>
<feature type="transmembrane region" description="Helical" evidence="11">
    <location>
        <begin position="65"/>
        <end position="87"/>
    </location>
</feature>
<feature type="transmembrane region" description="Helical" evidence="11">
    <location>
        <begin position="221"/>
        <end position="240"/>
    </location>
</feature>
<dbReference type="InterPro" id="IPR000276">
    <property type="entry name" value="GPCR_Rhodpsn"/>
</dbReference>
<evidence type="ECO:0000256" key="8">
    <source>
        <dbReference type="ARBA" id="ARBA00023170"/>
    </source>
</evidence>
<accession>A0A6A4VFP7</accession>
<feature type="region of interest" description="Disordered" evidence="10">
    <location>
        <begin position="329"/>
        <end position="398"/>
    </location>
</feature>
<evidence type="ECO:0000313" key="13">
    <source>
        <dbReference type="EMBL" id="KAF0291979.1"/>
    </source>
</evidence>
<comment type="caution">
    <text evidence="13">The sequence shown here is derived from an EMBL/GenBank/DDBJ whole genome shotgun (WGS) entry which is preliminary data.</text>
</comment>
<name>A0A6A4VFP7_AMPAM</name>
<keyword evidence="4 11" id="KW-0812">Transmembrane</keyword>
<feature type="domain" description="G-protein coupled receptors family 1 profile" evidence="12">
    <location>
        <begin position="5"/>
        <end position="270"/>
    </location>
</feature>
<dbReference type="EMBL" id="VIIS01001845">
    <property type="protein sequence ID" value="KAF0291979.1"/>
    <property type="molecule type" value="Genomic_DNA"/>
</dbReference>
<dbReference type="OrthoDB" id="6159456at2759"/>